<dbReference type="InterPro" id="IPR041677">
    <property type="entry name" value="DNA2/NAM7_AAA_11"/>
</dbReference>
<dbReference type="EMBL" id="JAUEPO010000003">
    <property type="protein sequence ID" value="KAK3327407.1"/>
    <property type="molecule type" value="Genomic_DNA"/>
</dbReference>
<reference evidence="8" key="1">
    <citation type="journal article" date="2023" name="Mol. Phylogenet. Evol.">
        <title>Genome-scale phylogeny and comparative genomics of the fungal order Sordariales.</title>
        <authorList>
            <person name="Hensen N."/>
            <person name="Bonometti L."/>
            <person name="Westerberg I."/>
            <person name="Brannstrom I.O."/>
            <person name="Guillou S."/>
            <person name="Cros-Aarteil S."/>
            <person name="Calhoun S."/>
            <person name="Haridas S."/>
            <person name="Kuo A."/>
            <person name="Mondo S."/>
            <person name="Pangilinan J."/>
            <person name="Riley R."/>
            <person name="LaButti K."/>
            <person name="Andreopoulos B."/>
            <person name="Lipzen A."/>
            <person name="Chen C."/>
            <person name="Yan M."/>
            <person name="Daum C."/>
            <person name="Ng V."/>
            <person name="Clum A."/>
            <person name="Steindorff A."/>
            <person name="Ohm R.A."/>
            <person name="Martin F."/>
            <person name="Silar P."/>
            <person name="Natvig D.O."/>
            <person name="Lalanne C."/>
            <person name="Gautier V."/>
            <person name="Ament-Velasquez S.L."/>
            <person name="Kruys A."/>
            <person name="Hutchinson M.I."/>
            <person name="Powell A.J."/>
            <person name="Barry K."/>
            <person name="Miller A.N."/>
            <person name="Grigoriev I.V."/>
            <person name="Debuchy R."/>
            <person name="Gladieux P."/>
            <person name="Hiltunen Thoren M."/>
            <person name="Johannesson H."/>
        </authorList>
    </citation>
    <scope>NUCLEOTIDE SEQUENCE</scope>
    <source>
        <strain evidence="8">SMH4131-1</strain>
    </source>
</reference>
<dbReference type="InterPro" id="IPR027417">
    <property type="entry name" value="P-loop_NTPase"/>
</dbReference>
<name>A0AAE0MCG9_9PEZI</name>
<dbReference type="Proteomes" id="UP001286456">
    <property type="component" value="Unassembled WGS sequence"/>
</dbReference>
<keyword evidence="2" id="KW-0547">Nucleotide-binding</keyword>
<keyword evidence="4 8" id="KW-0347">Helicase</keyword>
<sequence>MSHPTADDEAPGQAKTGHKNIIKPCALLCGSAIVGGAELGVETTGISSKLILITKFVHTDAWMGIQLQFPIGDPDDNEETGFGVCHFLDGAIDNGISMPSRQHRINIKFPRDGFMRVIRPIDDDATKARFPAFKKNLSLLKIILEDGAQVKVDGFGMPFANPGHPREGWLIRGDPVVDNFTLLDILQQRTFFVVAEGKSDYLNAAWSEDALPPPFSYPYGSDHSWDMDRFQKQLSQNKGPQFAQAWNFDDDNSHVAAMVHSQVQDVFWLEQARGMIHLEKFPVYFVPHQTTESPMFYAIMPLTNEFREKHDAAWRRLTKCESFNLEVRRRLEDEQSEKWEAIIMDHPATIDELKPHFIGAHDFVLLIRWAYGNFQADKKVEMITFDNQSDAPASCAANSDKGMEKFLMSLHRDLMRGTGFYQTLRQRAVDADEHQGLGAAKLPCLPVINLLGTNRAYINALVQEALPDDHSRFRKYFGERPLGLGVITAGPGFGKTTALAVATVGMMTSLGKIFGSAPSNVAVDNFAARVDSIASSVTDRFNHGKKADDTTRARHKLIIRINKPVDEMNAFLRLLQHPHVGDKAAHQKGWKVAPKWKLHLSLSFWLLVMLRSPAVREFRPDESETLQALRKSIDGAPSLARLRAVASGKIDYTEYQQGPMVSRVQLGRIFEALISGADFIASTPSLSEDGKYLSWKNDKAKGIAVDEAANMSRPDLFCVWGNTLRPCVLVGDDKQLAPFVQTLNELDEHGHHRNRLGRDAKLRMATGLFDLCHREVYNDVKFVYGPDCNIALPHHDVGRALEAYAIGKFPGLTPAKEGRLQEIFVHCEGSCTFADEITLSRKCPDQIKIALDFLSDFVTTAGVDPARFVMISPYQANVEIIRRMRKKIPAYSVLATMPAAATVDSFQGREGDSAIIVMGTSSRGSKTGPGFTTDERRLNVLLSCQRSGLLIFGEINVVSVLDAGEGEGKEKGKGKRKGKGTGNTVKFQAENAAGELCWVRGVMLQNVLRTRLLHDFHNHIYIEILGSAFSVMVQASYLIVCDIVVPEKVAVNRFEEVYWPDPNPMCTGGKGMKLAGICRGF</sequence>
<dbReference type="Pfam" id="PF13087">
    <property type="entry name" value="AAA_12"/>
    <property type="match status" value="1"/>
</dbReference>
<evidence type="ECO:0000313" key="9">
    <source>
        <dbReference type="Proteomes" id="UP001286456"/>
    </source>
</evidence>
<evidence type="ECO:0000259" key="7">
    <source>
        <dbReference type="Pfam" id="PF13087"/>
    </source>
</evidence>
<proteinExistence type="inferred from homology"/>
<evidence type="ECO:0000256" key="3">
    <source>
        <dbReference type="ARBA" id="ARBA00022801"/>
    </source>
</evidence>
<accession>A0AAE0MCG9</accession>
<gene>
    <name evidence="8" type="ORF">B0T19DRAFT_441400</name>
</gene>
<dbReference type="Gene3D" id="3.40.50.300">
    <property type="entry name" value="P-loop containing nucleotide triphosphate hydrolases"/>
    <property type="match status" value="2"/>
</dbReference>
<keyword evidence="3" id="KW-0378">Hydrolase</keyword>
<comment type="caution">
    <text evidence="8">The sequence shown here is derived from an EMBL/GenBank/DDBJ whole genome shotgun (WGS) entry which is preliminary data.</text>
</comment>
<evidence type="ECO:0000256" key="5">
    <source>
        <dbReference type="ARBA" id="ARBA00022840"/>
    </source>
</evidence>
<dbReference type="PANTHER" id="PTHR43788:SF8">
    <property type="entry name" value="DNA-BINDING PROTEIN SMUBP-2"/>
    <property type="match status" value="1"/>
</dbReference>
<keyword evidence="5" id="KW-0067">ATP-binding</keyword>
<dbReference type="InterPro" id="IPR050534">
    <property type="entry name" value="Coronavir_polyprotein_1ab"/>
</dbReference>
<reference evidence="8" key="2">
    <citation type="submission" date="2023-06" db="EMBL/GenBank/DDBJ databases">
        <authorList>
            <consortium name="Lawrence Berkeley National Laboratory"/>
            <person name="Haridas S."/>
            <person name="Hensen N."/>
            <person name="Bonometti L."/>
            <person name="Westerberg I."/>
            <person name="Brannstrom I.O."/>
            <person name="Guillou S."/>
            <person name="Cros-Aarteil S."/>
            <person name="Calhoun S."/>
            <person name="Kuo A."/>
            <person name="Mondo S."/>
            <person name="Pangilinan J."/>
            <person name="Riley R."/>
            <person name="Labutti K."/>
            <person name="Andreopoulos B."/>
            <person name="Lipzen A."/>
            <person name="Chen C."/>
            <person name="Yanf M."/>
            <person name="Daum C."/>
            <person name="Ng V."/>
            <person name="Clum A."/>
            <person name="Steindorff A."/>
            <person name="Ohm R."/>
            <person name="Martin F."/>
            <person name="Silar P."/>
            <person name="Natvig D."/>
            <person name="Lalanne C."/>
            <person name="Gautier V."/>
            <person name="Ament-Velasquez S.L."/>
            <person name="Kruys A."/>
            <person name="Hutchinson M.I."/>
            <person name="Powell A.J."/>
            <person name="Barry K."/>
            <person name="Miller A.N."/>
            <person name="Grigoriev I.V."/>
            <person name="Debuchy R."/>
            <person name="Gladieux P."/>
            <person name="Thoren M.H."/>
            <person name="Johannesson H."/>
        </authorList>
    </citation>
    <scope>NUCLEOTIDE SEQUENCE</scope>
    <source>
        <strain evidence="8">SMH4131-1</strain>
    </source>
</reference>
<evidence type="ECO:0000256" key="1">
    <source>
        <dbReference type="ARBA" id="ARBA00007913"/>
    </source>
</evidence>
<evidence type="ECO:0000256" key="2">
    <source>
        <dbReference type="ARBA" id="ARBA00022741"/>
    </source>
</evidence>
<dbReference type="GO" id="GO:0005524">
    <property type="term" value="F:ATP binding"/>
    <property type="evidence" value="ECO:0007669"/>
    <property type="project" value="UniProtKB-KW"/>
</dbReference>
<dbReference type="InterPro" id="IPR041679">
    <property type="entry name" value="DNA2/NAM7-like_C"/>
</dbReference>
<dbReference type="GO" id="GO:0016787">
    <property type="term" value="F:hydrolase activity"/>
    <property type="evidence" value="ECO:0007669"/>
    <property type="project" value="UniProtKB-KW"/>
</dbReference>
<dbReference type="Pfam" id="PF13086">
    <property type="entry name" value="AAA_11"/>
    <property type="match status" value="1"/>
</dbReference>
<evidence type="ECO:0000259" key="6">
    <source>
        <dbReference type="Pfam" id="PF13086"/>
    </source>
</evidence>
<keyword evidence="9" id="KW-1185">Reference proteome</keyword>
<evidence type="ECO:0000256" key="4">
    <source>
        <dbReference type="ARBA" id="ARBA00022806"/>
    </source>
</evidence>
<evidence type="ECO:0000313" key="8">
    <source>
        <dbReference type="EMBL" id="KAK3327407.1"/>
    </source>
</evidence>
<feature type="domain" description="DNA2/NAM7 helicase-like C-terminal" evidence="7">
    <location>
        <begin position="821"/>
        <end position="954"/>
    </location>
</feature>
<dbReference type="AlphaFoldDB" id="A0AAE0MCG9"/>
<comment type="similarity">
    <text evidence="1">Belongs to the DNA2/NAM7 helicase family.</text>
</comment>
<dbReference type="SUPFAM" id="SSF52540">
    <property type="entry name" value="P-loop containing nucleoside triphosphate hydrolases"/>
    <property type="match status" value="1"/>
</dbReference>
<protein>
    <submittedName>
        <fullName evidence="8">DNA helicase</fullName>
    </submittedName>
</protein>
<dbReference type="PANTHER" id="PTHR43788">
    <property type="entry name" value="DNA2/NAM7 HELICASE FAMILY MEMBER"/>
    <property type="match status" value="1"/>
</dbReference>
<feature type="domain" description="DNA2/NAM7 helicase helicase" evidence="6">
    <location>
        <begin position="484"/>
        <end position="741"/>
    </location>
</feature>
<dbReference type="GO" id="GO:0043139">
    <property type="term" value="F:5'-3' DNA helicase activity"/>
    <property type="evidence" value="ECO:0007669"/>
    <property type="project" value="TreeGrafter"/>
</dbReference>
<organism evidence="8 9">
    <name type="scientific">Cercophora scortea</name>
    <dbReference type="NCBI Taxonomy" id="314031"/>
    <lineage>
        <taxon>Eukaryota</taxon>
        <taxon>Fungi</taxon>
        <taxon>Dikarya</taxon>
        <taxon>Ascomycota</taxon>
        <taxon>Pezizomycotina</taxon>
        <taxon>Sordariomycetes</taxon>
        <taxon>Sordariomycetidae</taxon>
        <taxon>Sordariales</taxon>
        <taxon>Lasiosphaeriaceae</taxon>
        <taxon>Cercophora</taxon>
    </lineage>
</organism>